<evidence type="ECO:0000259" key="3">
    <source>
        <dbReference type="PROSITE" id="PS50994"/>
    </source>
</evidence>
<keyword evidence="2" id="KW-0175">Coiled coil</keyword>
<dbReference type="EMBL" id="CP049934">
    <property type="protein sequence ID" value="QIM15553.1"/>
    <property type="molecule type" value="Genomic_DNA"/>
</dbReference>
<evidence type="ECO:0000313" key="4">
    <source>
        <dbReference type="EMBL" id="QIM15553.1"/>
    </source>
</evidence>
<evidence type="ECO:0000313" key="5">
    <source>
        <dbReference type="Proteomes" id="UP000501387"/>
    </source>
</evidence>
<proteinExistence type="predicted"/>
<dbReference type="Gene3D" id="1.10.10.10">
    <property type="entry name" value="Winged helix-like DNA-binding domain superfamily/Winged helix DNA-binding domain"/>
    <property type="match status" value="1"/>
</dbReference>
<dbReference type="InterPro" id="IPR009057">
    <property type="entry name" value="Homeodomain-like_sf"/>
</dbReference>
<dbReference type="NCBIfam" id="NF033516">
    <property type="entry name" value="transpos_IS3"/>
    <property type="match status" value="1"/>
</dbReference>
<feature type="coiled-coil region" evidence="2">
    <location>
        <begin position="63"/>
        <end position="90"/>
    </location>
</feature>
<dbReference type="PANTHER" id="PTHR46889:SF4">
    <property type="entry name" value="TRANSPOSASE INSO FOR INSERTION SEQUENCE ELEMENT IS911B-RELATED"/>
    <property type="match status" value="1"/>
</dbReference>
<dbReference type="AlphaFoldDB" id="A0A6G8FGZ8"/>
<evidence type="ECO:0000256" key="2">
    <source>
        <dbReference type="SAM" id="Coils"/>
    </source>
</evidence>
<dbReference type="InterPro" id="IPR048020">
    <property type="entry name" value="Transpos_IS3"/>
</dbReference>
<dbReference type="Pfam" id="PF13333">
    <property type="entry name" value="rve_2"/>
    <property type="match status" value="1"/>
</dbReference>
<dbReference type="GO" id="GO:0015074">
    <property type="term" value="P:DNA integration"/>
    <property type="evidence" value="ECO:0007669"/>
    <property type="project" value="InterPro"/>
</dbReference>
<feature type="domain" description="Integrase catalytic" evidence="3">
    <location>
        <begin position="231"/>
        <end position="396"/>
    </location>
</feature>
<dbReference type="InterPro" id="IPR025948">
    <property type="entry name" value="HTH-like_dom"/>
</dbReference>
<dbReference type="InterPro" id="IPR036397">
    <property type="entry name" value="RNaseH_sf"/>
</dbReference>
<protein>
    <submittedName>
        <fullName evidence="4">IS3 family transposase</fullName>
    </submittedName>
</protein>
<dbReference type="SUPFAM" id="SSF46689">
    <property type="entry name" value="Homeodomain-like"/>
    <property type="match status" value="1"/>
</dbReference>
<dbReference type="GO" id="GO:0003676">
    <property type="term" value="F:nucleic acid binding"/>
    <property type="evidence" value="ECO:0007669"/>
    <property type="project" value="InterPro"/>
</dbReference>
<gene>
    <name evidence="4" type="ORF">G7067_02625</name>
</gene>
<dbReference type="Proteomes" id="UP000501387">
    <property type="component" value="Chromosome"/>
</dbReference>
<dbReference type="PROSITE" id="PS50994">
    <property type="entry name" value="INTEGRASE"/>
    <property type="match status" value="1"/>
</dbReference>
<dbReference type="InterPro" id="IPR036388">
    <property type="entry name" value="WH-like_DNA-bd_sf"/>
</dbReference>
<dbReference type="SUPFAM" id="SSF53098">
    <property type="entry name" value="Ribonuclease H-like"/>
    <property type="match status" value="1"/>
</dbReference>
<evidence type="ECO:0000256" key="1">
    <source>
        <dbReference type="ARBA" id="ARBA00002286"/>
    </source>
</evidence>
<dbReference type="RefSeq" id="WP_166321753.1">
    <property type="nucleotide sequence ID" value="NZ_CP049934.1"/>
</dbReference>
<dbReference type="Gene3D" id="3.30.420.10">
    <property type="entry name" value="Ribonuclease H-like superfamily/Ribonuclease H"/>
    <property type="match status" value="1"/>
</dbReference>
<dbReference type="InterPro" id="IPR012337">
    <property type="entry name" value="RNaseH-like_sf"/>
</dbReference>
<keyword evidence="5" id="KW-1185">Reference proteome</keyword>
<accession>A0A6G8FGZ8</accession>
<dbReference type="InterPro" id="IPR001584">
    <property type="entry name" value="Integrase_cat-core"/>
</dbReference>
<name>A0A6G8FGZ8_9MICO</name>
<dbReference type="PANTHER" id="PTHR46889">
    <property type="entry name" value="TRANSPOSASE INSF FOR INSERTION SEQUENCE IS3B-RELATED"/>
    <property type="match status" value="1"/>
</dbReference>
<dbReference type="Pfam" id="PF00665">
    <property type="entry name" value="rve"/>
    <property type="match status" value="1"/>
</dbReference>
<sequence>MARKYDLEFRERALRMLTEALPEHASLNAASNHVGGLLGVSPDTLRIWHRQFLIDTGHKHGVTTDITEENRRLRREVAELKKANEVLRAASIFFAKGTRPPTNEMIRFIDMYRDRFGVEFLCRTLRAVVRGFLTSRGYRAAKHRPPSGRQLRDELLVPEIQRLHEKHYSVYGRRKMHALLNREGWDVGRDQTERLMKAAGVRGVRKSKRVFTTRSDRSAVLPSDLVNREFTAAAPKRLLVCDVTYVATWSGFAYTAFVTDVYSRRIVGWNVASTLRSEVLPMQALDMAAWQLGGDLNGVIHHADHGSNYTAMVYTDRIVELGALPSTGTVGDSFDNAMAEAVNNLYKTELIRQQRPWKSVEQVELATLKWVWWWNHERLHGELDMRTPLEVEETYYAGITGLPALSR</sequence>
<reference evidence="4 5" key="1">
    <citation type="submission" date="2020-03" db="EMBL/GenBank/DDBJ databases">
        <title>Leucobacter sp. nov., isolated from beetles.</title>
        <authorList>
            <person name="Hyun D.-W."/>
            <person name="Bae J.-W."/>
        </authorList>
    </citation>
    <scope>NUCLEOTIDE SEQUENCE [LARGE SCALE GENOMIC DNA]</scope>
    <source>
        <strain evidence="4 5">HDW9B</strain>
    </source>
</reference>
<comment type="function">
    <text evidence="1">Involved in the transposition of the insertion sequence.</text>
</comment>
<dbReference type="Pfam" id="PF13276">
    <property type="entry name" value="HTH_21"/>
    <property type="match status" value="1"/>
</dbReference>
<dbReference type="InterPro" id="IPR050900">
    <property type="entry name" value="Transposase_IS3/IS150/IS904"/>
</dbReference>
<dbReference type="KEGG" id="lins:G7067_02625"/>
<organism evidence="4 5">
    <name type="scientific">Leucobacter insecticola</name>
    <dbReference type="NCBI Taxonomy" id="2714934"/>
    <lineage>
        <taxon>Bacteria</taxon>
        <taxon>Bacillati</taxon>
        <taxon>Actinomycetota</taxon>
        <taxon>Actinomycetes</taxon>
        <taxon>Micrococcales</taxon>
        <taxon>Microbacteriaceae</taxon>
        <taxon>Leucobacter</taxon>
    </lineage>
</organism>